<feature type="chain" id="PRO_5046212007" evidence="2">
    <location>
        <begin position="24"/>
        <end position="103"/>
    </location>
</feature>
<organism evidence="3 4">
    <name type="scientific">Thiomicrorhabdus lithotrophica</name>
    <dbReference type="NCBI Taxonomy" id="2949997"/>
    <lineage>
        <taxon>Bacteria</taxon>
        <taxon>Pseudomonadati</taxon>
        <taxon>Pseudomonadota</taxon>
        <taxon>Gammaproteobacteria</taxon>
        <taxon>Thiotrichales</taxon>
        <taxon>Piscirickettsiaceae</taxon>
        <taxon>Thiomicrorhabdus</taxon>
    </lineage>
</organism>
<evidence type="ECO:0000256" key="2">
    <source>
        <dbReference type="SAM" id="SignalP"/>
    </source>
</evidence>
<gene>
    <name evidence="3" type="ORF">NR989_11580</name>
</gene>
<reference evidence="3 4" key="1">
    <citation type="submission" date="2022-06" db="EMBL/GenBank/DDBJ databases">
        <title>Thiomicrohabdus sp. nov, an obligately chemolithoautotrophic, sulfur-oxidizing bacterium isolated from beach of Guanyin Mountain. Amoy.</title>
        <authorList>
            <person name="Zhu H."/>
        </authorList>
    </citation>
    <scope>NUCLEOTIDE SEQUENCE [LARGE SCALE GENOMIC DNA]</scope>
    <source>
        <strain evidence="3 4">XGS-01</strain>
    </source>
</reference>
<feature type="compositionally biased region" description="Polar residues" evidence="1">
    <location>
        <begin position="43"/>
        <end position="52"/>
    </location>
</feature>
<feature type="region of interest" description="Disordered" evidence="1">
    <location>
        <begin position="39"/>
        <end position="103"/>
    </location>
</feature>
<evidence type="ECO:0000256" key="1">
    <source>
        <dbReference type="SAM" id="MobiDB-lite"/>
    </source>
</evidence>
<keyword evidence="2" id="KW-0732">Signal</keyword>
<evidence type="ECO:0000313" key="3">
    <source>
        <dbReference type="EMBL" id="WEJ62633.1"/>
    </source>
</evidence>
<sequence length="103" mass="11724">MSKVLIRSLFVAAVVSLAPPVMANEVEPVYGGQLMTQEERQAHQAQMRNASSAEERERIRQQNHEKMRLRAKEKGVPFSDKPPEQRGHVNQKDRSGMGSRKEQ</sequence>
<accession>A0ABY8C9J4</accession>
<dbReference type="EMBL" id="CP102381">
    <property type="protein sequence ID" value="WEJ62633.1"/>
    <property type="molecule type" value="Genomic_DNA"/>
</dbReference>
<proteinExistence type="predicted"/>
<feature type="signal peptide" evidence="2">
    <location>
        <begin position="1"/>
        <end position="23"/>
    </location>
</feature>
<protein>
    <submittedName>
        <fullName evidence="3">Uncharacterized protein</fullName>
    </submittedName>
</protein>
<feature type="compositionally biased region" description="Basic and acidic residues" evidence="1">
    <location>
        <begin position="53"/>
        <end position="103"/>
    </location>
</feature>
<evidence type="ECO:0000313" key="4">
    <source>
        <dbReference type="Proteomes" id="UP001222275"/>
    </source>
</evidence>
<name>A0ABY8C9J4_9GAMM</name>
<dbReference type="Proteomes" id="UP001222275">
    <property type="component" value="Chromosome"/>
</dbReference>
<dbReference type="RefSeq" id="WP_275594890.1">
    <property type="nucleotide sequence ID" value="NZ_CP102381.1"/>
</dbReference>
<keyword evidence="4" id="KW-1185">Reference proteome</keyword>